<dbReference type="EMBL" id="FOHV01000045">
    <property type="protein sequence ID" value="SET60032.1"/>
    <property type="molecule type" value="Genomic_DNA"/>
</dbReference>
<reference evidence="2" key="1">
    <citation type="submission" date="2016-10" db="EMBL/GenBank/DDBJ databases">
        <authorList>
            <person name="Varghese N."/>
            <person name="Submissions S."/>
        </authorList>
    </citation>
    <scope>NUCLEOTIDE SEQUENCE [LARGE SCALE GENOMIC DNA]</scope>
    <source>
        <strain evidence="2">DSM 18579</strain>
    </source>
</reference>
<gene>
    <name evidence="1" type="ORF">SAMN02583745_02837</name>
</gene>
<evidence type="ECO:0000313" key="2">
    <source>
        <dbReference type="Proteomes" id="UP000242642"/>
    </source>
</evidence>
<protein>
    <submittedName>
        <fullName evidence="1">Uncharacterized protein</fullName>
    </submittedName>
</protein>
<accession>A0A1I0FPE1</accession>
<keyword evidence="2" id="KW-1185">Reference proteome</keyword>
<dbReference type="STRING" id="1123402.SAMN02583745_02837"/>
<name>A0A1I0FPE1_9GAMM</name>
<dbReference type="RefSeq" id="WP_093322496.1">
    <property type="nucleotide sequence ID" value="NZ_FOHV01000045.1"/>
</dbReference>
<evidence type="ECO:0000313" key="1">
    <source>
        <dbReference type="EMBL" id="SET60032.1"/>
    </source>
</evidence>
<organism evidence="1 2">
    <name type="scientific">Thorsellia anophelis DSM 18579</name>
    <dbReference type="NCBI Taxonomy" id="1123402"/>
    <lineage>
        <taxon>Bacteria</taxon>
        <taxon>Pseudomonadati</taxon>
        <taxon>Pseudomonadota</taxon>
        <taxon>Gammaproteobacteria</taxon>
        <taxon>Enterobacterales</taxon>
        <taxon>Thorselliaceae</taxon>
        <taxon>Thorsellia</taxon>
    </lineage>
</organism>
<dbReference type="Proteomes" id="UP000242642">
    <property type="component" value="Unassembled WGS sequence"/>
</dbReference>
<proteinExistence type="predicted"/>
<sequence>MEITQLKNDYDLFIFEGDIATSIESLISMIVWQTQNGYNCAGYEIGCLKKSQVKDALFKAKADFDSPLGYFINNKSDVLDEINKMIVELDLDADYYDDNNCVYDFIYYHMKHESFEIASHFFDEYDELIEFDYNQIEILN</sequence>
<dbReference type="AlphaFoldDB" id="A0A1I0FPE1"/>